<name>A0A4C1TV76_EUMVA</name>
<dbReference type="SUPFAM" id="SSF48403">
    <property type="entry name" value="Ankyrin repeat"/>
    <property type="match status" value="1"/>
</dbReference>
<dbReference type="OrthoDB" id="2373987at2759"/>
<dbReference type="InterPro" id="IPR002110">
    <property type="entry name" value="Ankyrin_rpt"/>
</dbReference>
<dbReference type="PANTHER" id="PTHR10117:SF51">
    <property type="entry name" value="TRANSIENT RECEPTOR POTENTIAL PROTEIN"/>
    <property type="match status" value="1"/>
</dbReference>
<feature type="domain" description="Transient receptor ion channel" evidence="6">
    <location>
        <begin position="111"/>
        <end position="173"/>
    </location>
</feature>
<evidence type="ECO:0000313" key="7">
    <source>
        <dbReference type="EMBL" id="GBP17798.1"/>
    </source>
</evidence>
<evidence type="ECO:0000256" key="3">
    <source>
        <dbReference type="ARBA" id="ARBA00023065"/>
    </source>
</evidence>
<keyword evidence="8" id="KW-1185">Reference proteome</keyword>
<dbReference type="SMART" id="SM01420">
    <property type="entry name" value="TRP_2"/>
    <property type="match status" value="1"/>
</dbReference>
<proteinExistence type="predicted"/>
<gene>
    <name evidence="7" type="primary">trp</name>
    <name evidence="7" type="ORF">EVAR_102657_1</name>
</gene>
<dbReference type="EMBL" id="BGZK01000090">
    <property type="protein sequence ID" value="GBP17798.1"/>
    <property type="molecule type" value="Genomic_DNA"/>
</dbReference>
<dbReference type="GO" id="GO:0015279">
    <property type="term" value="F:store-operated calcium channel activity"/>
    <property type="evidence" value="ECO:0007669"/>
    <property type="project" value="TreeGrafter"/>
</dbReference>
<keyword evidence="7" id="KW-0675">Receptor</keyword>
<accession>A0A4C1TV76</accession>
<dbReference type="PROSITE" id="PS50088">
    <property type="entry name" value="ANK_REPEAT"/>
    <property type="match status" value="1"/>
</dbReference>
<dbReference type="GO" id="GO:0051480">
    <property type="term" value="P:regulation of cytosolic calcium ion concentration"/>
    <property type="evidence" value="ECO:0007669"/>
    <property type="project" value="TreeGrafter"/>
</dbReference>
<dbReference type="SMART" id="SM00248">
    <property type="entry name" value="ANK"/>
    <property type="match status" value="1"/>
</dbReference>
<dbReference type="Pfam" id="PF08344">
    <property type="entry name" value="TRP_2"/>
    <property type="match status" value="1"/>
</dbReference>
<organism evidence="7 8">
    <name type="scientific">Eumeta variegata</name>
    <name type="common">Bagworm moth</name>
    <name type="synonym">Eumeta japonica</name>
    <dbReference type="NCBI Taxonomy" id="151549"/>
    <lineage>
        <taxon>Eukaryota</taxon>
        <taxon>Metazoa</taxon>
        <taxon>Ecdysozoa</taxon>
        <taxon>Arthropoda</taxon>
        <taxon>Hexapoda</taxon>
        <taxon>Insecta</taxon>
        <taxon>Pterygota</taxon>
        <taxon>Neoptera</taxon>
        <taxon>Endopterygota</taxon>
        <taxon>Lepidoptera</taxon>
        <taxon>Glossata</taxon>
        <taxon>Ditrysia</taxon>
        <taxon>Tineoidea</taxon>
        <taxon>Psychidae</taxon>
        <taxon>Oiketicinae</taxon>
        <taxon>Eumeta</taxon>
    </lineage>
</organism>
<protein>
    <submittedName>
        <fullName evidence="7">Transient receptor potential protein</fullName>
    </submittedName>
</protein>
<keyword evidence="4" id="KW-0407">Ion channel</keyword>
<keyword evidence="5" id="KW-0040">ANK repeat</keyword>
<evidence type="ECO:0000256" key="1">
    <source>
        <dbReference type="ARBA" id="ARBA00022448"/>
    </source>
</evidence>
<evidence type="ECO:0000256" key="4">
    <source>
        <dbReference type="ARBA" id="ARBA00023303"/>
    </source>
</evidence>
<dbReference type="InterPro" id="IPR013555">
    <property type="entry name" value="TRP_dom"/>
</dbReference>
<dbReference type="PANTHER" id="PTHR10117">
    <property type="entry name" value="TRANSIENT RECEPTOR POTENTIAL CHANNEL"/>
    <property type="match status" value="1"/>
</dbReference>
<evidence type="ECO:0000313" key="8">
    <source>
        <dbReference type="Proteomes" id="UP000299102"/>
    </source>
</evidence>
<dbReference type="Gene3D" id="1.25.40.20">
    <property type="entry name" value="Ankyrin repeat-containing domain"/>
    <property type="match status" value="1"/>
</dbReference>
<comment type="caution">
    <text evidence="7">The sequence shown here is derived from an EMBL/GenBank/DDBJ whole genome shotgun (WGS) entry which is preliminary data.</text>
</comment>
<dbReference type="AlphaFoldDB" id="A0A4C1TV76"/>
<dbReference type="Proteomes" id="UP000299102">
    <property type="component" value="Unassembled WGS sequence"/>
</dbReference>
<dbReference type="STRING" id="151549.A0A4C1TV76"/>
<dbReference type="GO" id="GO:0005886">
    <property type="term" value="C:plasma membrane"/>
    <property type="evidence" value="ECO:0007669"/>
    <property type="project" value="TreeGrafter"/>
</dbReference>
<dbReference type="GO" id="GO:0070679">
    <property type="term" value="F:inositol 1,4,5 trisphosphate binding"/>
    <property type="evidence" value="ECO:0007669"/>
    <property type="project" value="TreeGrafter"/>
</dbReference>
<reference evidence="7 8" key="1">
    <citation type="journal article" date="2019" name="Commun. Biol.">
        <title>The bagworm genome reveals a unique fibroin gene that provides high tensile strength.</title>
        <authorList>
            <person name="Kono N."/>
            <person name="Nakamura H."/>
            <person name="Ohtoshi R."/>
            <person name="Tomita M."/>
            <person name="Numata K."/>
            <person name="Arakawa K."/>
        </authorList>
    </citation>
    <scope>NUCLEOTIDE SEQUENCE [LARGE SCALE GENOMIC DNA]</scope>
</reference>
<keyword evidence="1" id="KW-0813">Transport</keyword>
<sequence>MQFALFLLNETNKNQVNAIFGVEIRVKSLQDALLHAIKEEYVEAVELLLQWEEQNHVPGDPYSWESVEPSAATFTPDITPLILAAHRNHYEILKILLDRGATLPVPHDVKCGCDECVRSSLEDSLRHSQARINAYRALTAPSLIALSSADPLLTAFQLSWELGRLSRMETEFRVEYKALRQQCQEFATALLDHTRTSKELEIMLNYNPWEIDCWEPGERQTLGRLKLAIKYKQKKVKYDFKQKPPLGSSLKGGDRCVGVGPPAPFVPIWGKVKEMDARLVTAGVEFQTYRRVEISPGNNELLLRGDLFRYNLKPA</sequence>
<dbReference type="PROSITE" id="PS50297">
    <property type="entry name" value="ANK_REP_REGION"/>
    <property type="match status" value="1"/>
</dbReference>
<evidence type="ECO:0000259" key="6">
    <source>
        <dbReference type="SMART" id="SM01420"/>
    </source>
</evidence>
<dbReference type="Pfam" id="PF12796">
    <property type="entry name" value="Ank_2"/>
    <property type="match status" value="1"/>
</dbReference>
<dbReference type="InterPro" id="IPR002153">
    <property type="entry name" value="TRPC_channel"/>
</dbReference>
<keyword evidence="2" id="KW-0677">Repeat</keyword>
<evidence type="ECO:0000256" key="5">
    <source>
        <dbReference type="PROSITE-ProRule" id="PRU00023"/>
    </source>
</evidence>
<evidence type="ECO:0000256" key="2">
    <source>
        <dbReference type="ARBA" id="ARBA00022737"/>
    </source>
</evidence>
<feature type="repeat" description="ANK" evidence="5">
    <location>
        <begin position="76"/>
        <end position="108"/>
    </location>
</feature>
<keyword evidence="3" id="KW-0406">Ion transport</keyword>
<dbReference type="InterPro" id="IPR036770">
    <property type="entry name" value="Ankyrin_rpt-contain_sf"/>
</dbReference>
<dbReference type="GO" id="GO:0034703">
    <property type="term" value="C:cation channel complex"/>
    <property type="evidence" value="ECO:0007669"/>
    <property type="project" value="TreeGrafter"/>
</dbReference>